<evidence type="ECO:0000259" key="2">
    <source>
        <dbReference type="Pfam" id="PF13400"/>
    </source>
</evidence>
<sequence>MRVATWRGAGRDRGAATVWVVVVTAVLGVICGAVLAMTQAVVVRHRAGGAADLAALAAADRWAAGSEEACAGAGRVAAAQAARVVRCGVRGQTAEVSVSSSAGPFTATVRARAGPATPMPLLRRPTG</sequence>
<evidence type="ECO:0000256" key="1">
    <source>
        <dbReference type="SAM" id="Phobius"/>
    </source>
</evidence>
<keyword evidence="1" id="KW-0812">Transmembrane</keyword>
<organism evidence="3 4">
    <name type="scientific">Streptomyces venezuelae</name>
    <dbReference type="NCBI Taxonomy" id="54571"/>
    <lineage>
        <taxon>Bacteria</taxon>
        <taxon>Bacillati</taxon>
        <taxon>Actinomycetota</taxon>
        <taxon>Actinomycetes</taxon>
        <taxon>Kitasatosporales</taxon>
        <taxon>Streptomycetaceae</taxon>
        <taxon>Streptomyces</taxon>
    </lineage>
</organism>
<evidence type="ECO:0000313" key="4">
    <source>
        <dbReference type="Proteomes" id="UP000323046"/>
    </source>
</evidence>
<dbReference type="Proteomes" id="UP000323046">
    <property type="component" value="Chromosome"/>
</dbReference>
<keyword evidence="1" id="KW-0472">Membrane</keyword>
<dbReference type="InterPro" id="IPR021202">
    <property type="entry name" value="Rv3654c-like"/>
</dbReference>
<dbReference type="AlphaFoldDB" id="A0A5P2BEK9"/>
<feature type="transmembrane region" description="Helical" evidence="1">
    <location>
        <begin position="16"/>
        <end position="36"/>
    </location>
</feature>
<dbReference type="EMBL" id="CP029193">
    <property type="protein sequence ID" value="QES28507.1"/>
    <property type="molecule type" value="Genomic_DNA"/>
</dbReference>
<accession>A0A5P2BEK9</accession>
<protein>
    <recommendedName>
        <fullName evidence="2">Putative Flp pilus-assembly TadG-like N-terminal domain-containing protein</fullName>
    </recommendedName>
</protein>
<dbReference type="InterPro" id="IPR028087">
    <property type="entry name" value="Tad_N"/>
</dbReference>
<dbReference type="OrthoDB" id="4335608at2"/>
<dbReference type="RefSeq" id="WP_150170408.1">
    <property type="nucleotide sequence ID" value="NZ_CP029193.1"/>
</dbReference>
<proteinExistence type="predicted"/>
<gene>
    <name evidence="3" type="ORF">DEJ47_20580</name>
</gene>
<reference evidence="3 4" key="1">
    <citation type="submission" date="2018-05" db="EMBL/GenBank/DDBJ databases">
        <title>Streptomyces venezuelae.</title>
        <authorList>
            <person name="Kim W."/>
            <person name="Lee N."/>
            <person name="Cho B.-K."/>
        </authorList>
    </citation>
    <scope>NUCLEOTIDE SEQUENCE [LARGE SCALE GENOMIC DNA]</scope>
    <source>
        <strain evidence="3 4">ATCC 14583</strain>
    </source>
</reference>
<keyword evidence="1" id="KW-1133">Transmembrane helix</keyword>
<name>A0A5P2BEK9_STRVZ</name>
<feature type="domain" description="Putative Flp pilus-assembly TadG-like N-terminal" evidence="2">
    <location>
        <begin position="14"/>
        <end position="60"/>
    </location>
</feature>
<keyword evidence="4" id="KW-1185">Reference proteome</keyword>
<dbReference type="Pfam" id="PF13400">
    <property type="entry name" value="Tad"/>
    <property type="match status" value="1"/>
</dbReference>
<dbReference type="NCBIfam" id="TIGR03816">
    <property type="entry name" value="tadE_like_DECH"/>
    <property type="match status" value="1"/>
</dbReference>
<evidence type="ECO:0000313" key="3">
    <source>
        <dbReference type="EMBL" id="QES28507.1"/>
    </source>
</evidence>